<organism evidence="1 2">
    <name type="scientific">Virgibacillus siamensis</name>
    <dbReference type="NCBI Taxonomy" id="480071"/>
    <lineage>
        <taxon>Bacteria</taxon>
        <taxon>Bacillati</taxon>
        <taxon>Bacillota</taxon>
        <taxon>Bacilli</taxon>
        <taxon>Bacillales</taxon>
        <taxon>Bacillaceae</taxon>
        <taxon>Virgibacillus</taxon>
    </lineage>
</organism>
<dbReference type="EMBL" id="BAAADS010000003">
    <property type="protein sequence ID" value="GAA0593560.1"/>
    <property type="molecule type" value="Genomic_DNA"/>
</dbReference>
<protein>
    <submittedName>
        <fullName evidence="1">Uncharacterized protein</fullName>
    </submittedName>
</protein>
<reference evidence="2" key="1">
    <citation type="journal article" date="2019" name="Int. J. Syst. Evol. Microbiol.">
        <title>The Global Catalogue of Microorganisms (GCM) 10K type strain sequencing project: providing services to taxonomists for standard genome sequencing and annotation.</title>
        <authorList>
            <consortium name="The Broad Institute Genomics Platform"/>
            <consortium name="The Broad Institute Genome Sequencing Center for Infectious Disease"/>
            <person name="Wu L."/>
            <person name="Ma J."/>
        </authorList>
    </citation>
    <scope>NUCLEOTIDE SEQUENCE [LARGE SCALE GENOMIC DNA]</scope>
    <source>
        <strain evidence="2">JCM 15395</strain>
    </source>
</reference>
<gene>
    <name evidence="1" type="ORF">GCM10009001_07160</name>
</gene>
<evidence type="ECO:0000313" key="2">
    <source>
        <dbReference type="Proteomes" id="UP001500866"/>
    </source>
</evidence>
<dbReference type="Proteomes" id="UP001500866">
    <property type="component" value="Unassembled WGS sequence"/>
</dbReference>
<keyword evidence="2" id="KW-1185">Reference proteome</keyword>
<evidence type="ECO:0000313" key="1">
    <source>
        <dbReference type="EMBL" id="GAA0593560.1"/>
    </source>
</evidence>
<sequence>MRNYNLPPIPIEKLITYSNPNTIIKNITNNKSVANMVIHKEQLLTRISDFARKHHAVCYTDEQLQRLSDLLIALHTPKQVNILEKFHVMCEQIQYGVICPDCGALPMIYSGAKWNCAPCGATSKVAYLDALQDLCLLFGGEVSIRQIMQFLRLDGRYITYRLMKKAGFERLGDNKGSRYILKF</sequence>
<name>A0ABP3QMB6_9BACI</name>
<accession>A0ABP3QMB6</accession>
<comment type="caution">
    <text evidence="1">The sequence shown here is derived from an EMBL/GenBank/DDBJ whole genome shotgun (WGS) entry which is preliminary data.</text>
</comment>
<proteinExistence type="predicted"/>